<dbReference type="EMBL" id="SLXU01000029">
    <property type="protein sequence ID" value="TCP58392.1"/>
    <property type="molecule type" value="Genomic_DNA"/>
</dbReference>
<dbReference type="AlphaFoldDB" id="A0A4R2R5X0"/>
<accession>A0A4R2R5X0</accession>
<evidence type="ECO:0000313" key="1">
    <source>
        <dbReference type="EMBL" id="TCP58392.1"/>
    </source>
</evidence>
<sequence>MQPAYDALFEIIMNHLNSRVGDNRYQEQIGFGFRLTQTHKNKS</sequence>
<evidence type="ECO:0000313" key="2">
    <source>
        <dbReference type="Proteomes" id="UP000295050"/>
    </source>
</evidence>
<keyword evidence="2" id="KW-1185">Reference proteome</keyword>
<gene>
    <name evidence="1" type="ORF">EV663_1293</name>
</gene>
<protein>
    <submittedName>
        <fullName evidence="1">Uncharacterized protein</fullName>
    </submittedName>
</protein>
<proteinExistence type="predicted"/>
<organism evidence="1 2">
    <name type="scientific">Rhodovulum bhavnagarense</name>
    <dbReference type="NCBI Taxonomy" id="992286"/>
    <lineage>
        <taxon>Bacteria</taxon>
        <taxon>Pseudomonadati</taxon>
        <taxon>Pseudomonadota</taxon>
        <taxon>Alphaproteobacteria</taxon>
        <taxon>Rhodobacterales</taxon>
        <taxon>Paracoccaceae</taxon>
        <taxon>Rhodovulum</taxon>
    </lineage>
</organism>
<name>A0A4R2R5X0_9RHOB</name>
<reference evidence="1 2" key="1">
    <citation type="submission" date="2019-03" db="EMBL/GenBank/DDBJ databases">
        <title>Genomic Encyclopedia of Type Strains, Phase IV (KMG-IV): sequencing the most valuable type-strain genomes for metagenomic binning, comparative biology and taxonomic classification.</title>
        <authorList>
            <person name="Goeker M."/>
        </authorList>
    </citation>
    <scope>NUCLEOTIDE SEQUENCE [LARGE SCALE GENOMIC DNA]</scope>
    <source>
        <strain evidence="1 2">DSM 24766</strain>
    </source>
</reference>
<dbReference type="Proteomes" id="UP000295050">
    <property type="component" value="Unassembled WGS sequence"/>
</dbReference>
<comment type="caution">
    <text evidence="1">The sequence shown here is derived from an EMBL/GenBank/DDBJ whole genome shotgun (WGS) entry which is preliminary data.</text>
</comment>